<reference evidence="3 4" key="1">
    <citation type="journal article" date="2019" name="Emerg. Microbes Infect.">
        <title>Comprehensive subspecies identification of 175 nontuberculous mycobacteria species based on 7547 genomic profiles.</title>
        <authorList>
            <person name="Matsumoto Y."/>
            <person name="Kinjo T."/>
            <person name="Motooka D."/>
            <person name="Nabeya D."/>
            <person name="Jung N."/>
            <person name="Uechi K."/>
            <person name="Horii T."/>
            <person name="Iida T."/>
            <person name="Fujita J."/>
            <person name="Nakamura S."/>
        </authorList>
    </citation>
    <scope>NUCLEOTIDE SEQUENCE [LARGE SCALE GENOMIC DNA]</scope>
    <source>
        <strain evidence="3 4">JCM 15296</strain>
    </source>
</reference>
<feature type="region of interest" description="Disordered" evidence="1">
    <location>
        <begin position="29"/>
        <end position="56"/>
    </location>
</feature>
<dbReference type="Proteomes" id="UP000465609">
    <property type="component" value="Chromosome"/>
</dbReference>
<feature type="signal peptide" evidence="2">
    <location>
        <begin position="1"/>
        <end position="29"/>
    </location>
</feature>
<proteinExistence type="predicted"/>
<accession>A0ABN5YRA4</accession>
<feature type="chain" id="PRO_5046019981" description="Secreted protein" evidence="2">
    <location>
        <begin position="30"/>
        <end position="106"/>
    </location>
</feature>
<dbReference type="EMBL" id="AP022577">
    <property type="protein sequence ID" value="BBX84287.1"/>
    <property type="molecule type" value="Genomic_DNA"/>
</dbReference>
<keyword evidence="2" id="KW-0732">Signal</keyword>
<dbReference type="RefSeq" id="WP_138232172.1">
    <property type="nucleotide sequence ID" value="NZ_AP022577.1"/>
</dbReference>
<evidence type="ECO:0000256" key="2">
    <source>
        <dbReference type="SAM" id="SignalP"/>
    </source>
</evidence>
<keyword evidence="4" id="KW-1185">Reference proteome</keyword>
<evidence type="ECO:0000313" key="4">
    <source>
        <dbReference type="Proteomes" id="UP000465609"/>
    </source>
</evidence>
<evidence type="ECO:0000256" key="1">
    <source>
        <dbReference type="SAM" id="MobiDB-lite"/>
    </source>
</evidence>
<organism evidence="3 4">
    <name type="scientific">Mycolicibacterium aubagnense</name>
    <dbReference type="NCBI Taxonomy" id="319707"/>
    <lineage>
        <taxon>Bacteria</taxon>
        <taxon>Bacillati</taxon>
        <taxon>Actinomycetota</taxon>
        <taxon>Actinomycetes</taxon>
        <taxon>Mycobacteriales</taxon>
        <taxon>Mycobacteriaceae</taxon>
        <taxon>Mycolicibacterium</taxon>
    </lineage>
</organism>
<sequence length="106" mass="10547">MIVKLVTRGAAITVALVAVSVLGAGVAGAAPDTADPDHQAGRDAGSGKTARNNSNGLDWGDDWSLGGFPPINLSSLPAPNVDLSVPLSLGLPGLSLPSLNLSLPKL</sequence>
<protein>
    <recommendedName>
        <fullName evidence="5">Secreted protein</fullName>
    </recommendedName>
</protein>
<gene>
    <name evidence="3" type="ORF">MAUB_21600</name>
</gene>
<evidence type="ECO:0008006" key="5">
    <source>
        <dbReference type="Google" id="ProtNLM"/>
    </source>
</evidence>
<evidence type="ECO:0000313" key="3">
    <source>
        <dbReference type="EMBL" id="BBX84287.1"/>
    </source>
</evidence>
<name>A0ABN5YRA4_9MYCO</name>